<dbReference type="CDD" id="cd00754">
    <property type="entry name" value="Ubl_MoaD"/>
    <property type="match status" value="1"/>
</dbReference>
<sequence>MKISILFFGMATDLVDSSTLEIELPNKSTVASFKEFLVEEFPELQKMSSYAVAINESYATDDILIKENDVIAIIPPVSGG</sequence>
<comment type="similarity">
    <text evidence="4">Belongs to the MoaD family.</text>
</comment>
<dbReference type="SUPFAM" id="SSF54285">
    <property type="entry name" value="MoaD/ThiS"/>
    <property type="match status" value="1"/>
</dbReference>
<evidence type="ECO:0000256" key="4">
    <source>
        <dbReference type="ARBA" id="ARBA00024200"/>
    </source>
</evidence>
<comment type="pathway">
    <text evidence="1">Cofactor biosynthesis; molybdopterin biosynthesis.</text>
</comment>
<dbReference type="InterPro" id="IPR003749">
    <property type="entry name" value="ThiS/MoaD-like"/>
</dbReference>
<gene>
    <name evidence="6" type="ORF">C7448_101523</name>
</gene>
<comment type="caution">
    <text evidence="6">The sequence shown here is derived from an EMBL/GenBank/DDBJ whole genome shotgun (WGS) entry which is preliminary data.</text>
</comment>
<evidence type="ECO:0000256" key="5">
    <source>
        <dbReference type="ARBA" id="ARBA00024247"/>
    </source>
</evidence>
<accession>A0A3E0ID25</accession>
<name>A0A3E0ID25_9FLAO</name>
<protein>
    <recommendedName>
        <fullName evidence="5">Molybdopterin synthase sulfur carrier subunit</fullName>
    </recommendedName>
</protein>
<dbReference type="GO" id="GO:0006777">
    <property type="term" value="P:Mo-molybdopterin cofactor biosynthetic process"/>
    <property type="evidence" value="ECO:0007669"/>
    <property type="project" value="UniProtKB-KW"/>
</dbReference>
<proteinExistence type="inferred from homology"/>
<reference evidence="6 7" key="1">
    <citation type="submission" date="2018-08" db="EMBL/GenBank/DDBJ databases">
        <title>Genomic Encyclopedia of Type Strains, Phase IV (KMG-IV): sequencing the most valuable type-strain genomes for metagenomic binning, comparative biology and taxonomic classification.</title>
        <authorList>
            <person name="Goeker M."/>
        </authorList>
    </citation>
    <scope>NUCLEOTIDE SEQUENCE [LARGE SCALE GENOMIC DNA]</scope>
    <source>
        <strain evidence="6 7">DSM 18841</strain>
    </source>
</reference>
<dbReference type="FunFam" id="3.10.20.30:FF:000010">
    <property type="entry name" value="Molybdopterin synthase sulfur carrier subunit"/>
    <property type="match status" value="1"/>
</dbReference>
<organism evidence="6 7">
    <name type="scientific">Tenacibaculum gallaicum</name>
    <dbReference type="NCBI Taxonomy" id="561505"/>
    <lineage>
        <taxon>Bacteria</taxon>
        <taxon>Pseudomonadati</taxon>
        <taxon>Bacteroidota</taxon>
        <taxon>Flavobacteriia</taxon>
        <taxon>Flavobacteriales</taxon>
        <taxon>Flavobacteriaceae</taxon>
        <taxon>Tenacibaculum</taxon>
    </lineage>
</organism>
<dbReference type="InterPro" id="IPR012675">
    <property type="entry name" value="Beta-grasp_dom_sf"/>
</dbReference>
<evidence type="ECO:0000256" key="3">
    <source>
        <dbReference type="ARBA" id="ARBA00023150"/>
    </source>
</evidence>
<dbReference type="UniPathway" id="UPA00344"/>
<dbReference type="InterPro" id="IPR016155">
    <property type="entry name" value="Mopterin_synth/thiamin_S_b"/>
</dbReference>
<dbReference type="Gene3D" id="3.10.20.30">
    <property type="match status" value="1"/>
</dbReference>
<dbReference type="GO" id="GO:1990133">
    <property type="term" value="C:molybdopterin adenylyltransferase complex"/>
    <property type="evidence" value="ECO:0007669"/>
    <property type="project" value="TreeGrafter"/>
</dbReference>
<dbReference type="EMBL" id="QUNS01000001">
    <property type="protein sequence ID" value="REH56483.1"/>
    <property type="molecule type" value="Genomic_DNA"/>
</dbReference>
<dbReference type="OrthoDB" id="598356at2"/>
<evidence type="ECO:0000313" key="6">
    <source>
        <dbReference type="EMBL" id="REH56483.1"/>
    </source>
</evidence>
<dbReference type="PANTHER" id="PTHR33359:SF1">
    <property type="entry name" value="MOLYBDOPTERIN SYNTHASE SULFUR CARRIER SUBUNIT"/>
    <property type="match status" value="1"/>
</dbReference>
<dbReference type="GO" id="GO:0000166">
    <property type="term" value="F:nucleotide binding"/>
    <property type="evidence" value="ECO:0007669"/>
    <property type="project" value="UniProtKB-KW"/>
</dbReference>
<dbReference type="InterPro" id="IPR044672">
    <property type="entry name" value="MOCS2A"/>
</dbReference>
<keyword evidence="3" id="KW-0501">Molybdenum cofactor biosynthesis</keyword>
<dbReference type="Pfam" id="PF02597">
    <property type="entry name" value="ThiS"/>
    <property type="match status" value="1"/>
</dbReference>
<evidence type="ECO:0000313" key="7">
    <source>
        <dbReference type="Proteomes" id="UP000256884"/>
    </source>
</evidence>
<keyword evidence="2" id="KW-0547">Nucleotide-binding</keyword>
<evidence type="ECO:0000256" key="2">
    <source>
        <dbReference type="ARBA" id="ARBA00022741"/>
    </source>
</evidence>
<dbReference type="PANTHER" id="PTHR33359">
    <property type="entry name" value="MOLYBDOPTERIN SYNTHASE SULFUR CARRIER SUBUNIT"/>
    <property type="match status" value="1"/>
</dbReference>
<dbReference type="Proteomes" id="UP000256884">
    <property type="component" value="Unassembled WGS sequence"/>
</dbReference>
<dbReference type="NCBIfam" id="TIGR01682">
    <property type="entry name" value="moaD"/>
    <property type="match status" value="1"/>
</dbReference>
<keyword evidence="7" id="KW-1185">Reference proteome</keyword>
<dbReference type="AlphaFoldDB" id="A0A3E0ID25"/>
<evidence type="ECO:0000256" key="1">
    <source>
        <dbReference type="ARBA" id="ARBA00005046"/>
    </source>
</evidence>
<dbReference type="RefSeq" id="WP_115899782.1">
    <property type="nucleotide sequence ID" value="NZ_QUNS01000001.1"/>
</dbReference>